<dbReference type="Pfam" id="PF09697">
    <property type="entry name" value="Porph_ging"/>
    <property type="match status" value="1"/>
</dbReference>
<protein>
    <submittedName>
        <fullName evidence="2">GLPGLI family protein</fullName>
    </submittedName>
</protein>
<feature type="signal peptide" evidence="1">
    <location>
        <begin position="1"/>
        <end position="18"/>
    </location>
</feature>
<evidence type="ECO:0000256" key="1">
    <source>
        <dbReference type="SAM" id="SignalP"/>
    </source>
</evidence>
<feature type="chain" id="PRO_5040894849" evidence="1">
    <location>
        <begin position="19"/>
        <end position="248"/>
    </location>
</feature>
<reference evidence="2" key="1">
    <citation type="submission" date="2022-01" db="EMBL/GenBank/DDBJ databases">
        <title>Novel species in genus Dyadobacter.</title>
        <authorList>
            <person name="Ma C."/>
        </authorList>
    </citation>
    <scope>NUCLEOTIDE SEQUENCE</scope>
    <source>
        <strain evidence="2">CY357</strain>
    </source>
</reference>
<name>A0A9X1QBE9_9BACT</name>
<dbReference type="InterPro" id="IPR005901">
    <property type="entry name" value="GLPGLI"/>
</dbReference>
<keyword evidence="1" id="KW-0732">Signal</keyword>
<accession>A0A9X1QBE9</accession>
<gene>
    <name evidence="2" type="ORF">L0661_06535</name>
</gene>
<dbReference type="RefSeq" id="WP_235177225.1">
    <property type="nucleotide sequence ID" value="NZ_JAKFFV010000004.1"/>
</dbReference>
<evidence type="ECO:0000313" key="3">
    <source>
        <dbReference type="Proteomes" id="UP001139411"/>
    </source>
</evidence>
<evidence type="ECO:0000313" key="2">
    <source>
        <dbReference type="EMBL" id="MCF2497954.1"/>
    </source>
</evidence>
<comment type="caution">
    <text evidence="2">The sequence shown here is derived from an EMBL/GenBank/DDBJ whole genome shotgun (WGS) entry which is preliminary data.</text>
</comment>
<dbReference type="NCBIfam" id="TIGR01200">
    <property type="entry name" value="GLPGLI"/>
    <property type="match status" value="1"/>
</dbReference>
<sequence>MKSVSLLIFMLLGFAATAQKTSGEISYERVKTWSRINNRMTFLSKEEKERAATTWANNDEQKQDFVLLFNEKQSYYSYPAKEDLSEGGYSWQKDEYKIYRDFEKEKRTDIIAMLGKTYILEDSLKVPKWKVMNKIKEIAGYMCMMAVTEDTTKGQKITAWFADNIPVSAGPELYSGLPGLILELDINEGDVLITAKEVKMREVKDEEMALPKKMKGKKLDTLKYEQLVAEHIRDSMKAHRNPYWSMPY</sequence>
<organism evidence="2 3">
    <name type="scientific">Dyadobacter chenhuakuii</name>
    <dbReference type="NCBI Taxonomy" id="2909339"/>
    <lineage>
        <taxon>Bacteria</taxon>
        <taxon>Pseudomonadati</taxon>
        <taxon>Bacteroidota</taxon>
        <taxon>Cytophagia</taxon>
        <taxon>Cytophagales</taxon>
        <taxon>Spirosomataceae</taxon>
        <taxon>Dyadobacter</taxon>
    </lineage>
</organism>
<dbReference type="Proteomes" id="UP001139411">
    <property type="component" value="Unassembled WGS sequence"/>
</dbReference>
<proteinExistence type="predicted"/>
<dbReference type="AlphaFoldDB" id="A0A9X1QBE9"/>
<dbReference type="EMBL" id="JAKFFV010000004">
    <property type="protein sequence ID" value="MCF2497954.1"/>
    <property type="molecule type" value="Genomic_DNA"/>
</dbReference>